<comment type="subcellular location">
    <subcellularLocation>
        <location evidence="1">Cytoplasm</location>
        <location evidence="1">Cytoskeleton</location>
    </subcellularLocation>
</comment>
<dbReference type="InterPro" id="IPR043129">
    <property type="entry name" value="ATPase_NBD"/>
</dbReference>
<dbReference type="FunFam" id="3.90.640.10:FF:000007">
    <property type="entry name" value="Actin like 7B"/>
    <property type="match status" value="1"/>
</dbReference>
<accession>D2UYT9</accession>
<evidence type="ECO:0000256" key="5">
    <source>
        <dbReference type="ARBA" id="ARBA00049360"/>
    </source>
</evidence>
<dbReference type="STRING" id="5762.D2UYT9"/>
<evidence type="ECO:0000256" key="3">
    <source>
        <dbReference type="ARBA" id="ARBA00023212"/>
    </source>
</evidence>
<dbReference type="Pfam" id="PF00022">
    <property type="entry name" value="Actin"/>
    <property type="match status" value="1"/>
</dbReference>
<dbReference type="GeneID" id="8863656"/>
<evidence type="ECO:0000256" key="2">
    <source>
        <dbReference type="ARBA" id="ARBA00022490"/>
    </source>
</evidence>
<evidence type="ECO:0000256" key="6">
    <source>
        <dbReference type="SAM" id="MobiDB-lite"/>
    </source>
</evidence>
<evidence type="ECO:0000313" key="7">
    <source>
        <dbReference type="EMBL" id="EFC50844.1"/>
    </source>
</evidence>
<dbReference type="Gene3D" id="3.90.640.10">
    <property type="entry name" value="Actin, Chain A, domain 4"/>
    <property type="match status" value="1"/>
</dbReference>
<keyword evidence="8" id="KW-1185">Reference proteome</keyword>
<comment type="similarity">
    <text evidence="4">Belongs to the actin family. ARP1 subfamily.</text>
</comment>
<evidence type="ECO:0000256" key="1">
    <source>
        <dbReference type="ARBA" id="ARBA00004245"/>
    </source>
</evidence>
<dbReference type="eggNOG" id="KOG0676">
    <property type="taxonomic scope" value="Eukaryota"/>
</dbReference>
<dbReference type="InParanoid" id="D2UYT9"/>
<dbReference type="Gene3D" id="3.30.420.40">
    <property type="match status" value="2"/>
</dbReference>
<keyword evidence="2" id="KW-0963">Cytoplasm</keyword>
<name>D2UYT9_NAEGR</name>
<evidence type="ECO:0008006" key="9">
    <source>
        <dbReference type="Google" id="ProtNLM"/>
    </source>
</evidence>
<dbReference type="PRINTS" id="PR00190">
    <property type="entry name" value="ACTIN"/>
</dbReference>
<gene>
    <name evidence="7" type="ORF">NAEGRDRAFT_29311</name>
</gene>
<dbReference type="PANTHER" id="PTHR11937">
    <property type="entry name" value="ACTIN"/>
    <property type="match status" value="1"/>
</dbReference>
<dbReference type="EMBL" id="GG738845">
    <property type="protein sequence ID" value="EFC50844.1"/>
    <property type="molecule type" value="Genomic_DNA"/>
</dbReference>
<organism evidence="8">
    <name type="scientific">Naegleria gruberi</name>
    <name type="common">Amoeba</name>
    <dbReference type="NCBI Taxonomy" id="5762"/>
    <lineage>
        <taxon>Eukaryota</taxon>
        <taxon>Discoba</taxon>
        <taxon>Heterolobosea</taxon>
        <taxon>Tetramitia</taxon>
        <taxon>Eutetramitia</taxon>
        <taxon>Vahlkampfiidae</taxon>
        <taxon>Naegleria</taxon>
    </lineage>
</organism>
<sequence>MPLSDNVLGGSSDEGSEYDNPPPVVIDFGSGVFKAGIAGEEIPSCCFQNVVGLPHLDDENEYLNEEFLVGDKALDQRHSHQLFYPMDKGQVEDWEQIEFLIEYALLDVLDVEPEDTLLLITDNPMSTKKEKEKMAECLFELFLIPGLCYMPQPLLSLYSVGKTTGLVIDSGDCVSHTVPVFEGFIIDHAMNHLDFGGRDVTHYLQRMLYSKGYRFASSSEHHFVREIKESFAYVSQNFEKEKKKPYSEIKKDYELPDGQIITLDEELFACTELLFNPSLMGKDAPGLAELVFDTFKASPIDVRKDFYNSIVLSGGNTLFNGFKERIKLELENNEKSFKPFKVLADPMRQFSAWMGGSVIASLPTFEDAVVTYEDWEDYGPRSLYQKKSNFNL</sequence>
<keyword evidence="3" id="KW-0206">Cytoskeleton</keyword>
<proteinExistence type="inferred from homology"/>
<evidence type="ECO:0000313" key="8">
    <source>
        <dbReference type="Proteomes" id="UP000006671"/>
    </source>
</evidence>
<dbReference type="AlphaFoldDB" id="D2UYT9"/>
<reference evidence="7 8" key="1">
    <citation type="journal article" date="2010" name="Cell">
        <title>The genome of Naegleria gruberi illuminates early eukaryotic versatility.</title>
        <authorList>
            <person name="Fritz-Laylin L.K."/>
            <person name="Prochnik S.E."/>
            <person name="Ginger M.L."/>
            <person name="Dacks J.B."/>
            <person name="Carpenter M.L."/>
            <person name="Field M.C."/>
            <person name="Kuo A."/>
            <person name="Paredez A."/>
            <person name="Chapman J."/>
            <person name="Pham J."/>
            <person name="Shu S."/>
            <person name="Neupane R."/>
            <person name="Cipriano M."/>
            <person name="Mancuso J."/>
            <person name="Tu H."/>
            <person name="Salamov A."/>
            <person name="Lindquist E."/>
            <person name="Shapiro H."/>
            <person name="Lucas S."/>
            <person name="Grigoriev I.V."/>
            <person name="Cande W.Z."/>
            <person name="Fulton C."/>
            <person name="Rokhsar D.S."/>
            <person name="Dawson S.C."/>
        </authorList>
    </citation>
    <scope>NUCLEOTIDE SEQUENCE [LARGE SCALE GENOMIC DNA]</scope>
    <source>
        <strain evidence="7 8">NEG-M</strain>
    </source>
</reference>
<dbReference type="Proteomes" id="UP000006671">
    <property type="component" value="Unassembled WGS sequence"/>
</dbReference>
<dbReference type="KEGG" id="ngr:NAEGRDRAFT_29311"/>
<dbReference type="GO" id="GO:0005856">
    <property type="term" value="C:cytoskeleton"/>
    <property type="evidence" value="ECO:0007669"/>
    <property type="project" value="UniProtKB-SubCell"/>
</dbReference>
<dbReference type="InterPro" id="IPR004000">
    <property type="entry name" value="Actin"/>
</dbReference>
<evidence type="ECO:0000256" key="4">
    <source>
        <dbReference type="ARBA" id="ARBA00038483"/>
    </source>
</evidence>
<dbReference type="OMA" id="HEMHRAT"/>
<dbReference type="OrthoDB" id="5132116at2759"/>
<dbReference type="SMART" id="SM00268">
    <property type="entry name" value="ACTIN"/>
    <property type="match status" value="1"/>
</dbReference>
<dbReference type="VEuPathDB" id="AmoebaDB:NAEGRDRAFT_29311"/>
<dbReference type="SUPFAM" id="SSF53067">
    <property type="entry name" value="Actin-like ATPase domain"/>
    <property type="match status" value="2"/>
</dbReference>
<protein>
    <recommendedName>
        <fullName evidence="9">Actin</fullName>
    </recommendedName>
</protein>
<comment type="catalytic activity">
    <reaction evidence="5">
        <text>ATP + H2O = ADP + phosphate + H(+)</text>
        <dbReference type="Rhea" id="RHEA:13065"/>
        <dbReference type="ChEBI" id="CHEBI:15377"/>
        <dbReference type="ChEBI" id="CHEBI:15378"/>
        <dbReference type="ChEBI" id="CHEBI:30616"/>
        <dbReference type="ChEBI" id="CHEBI:43474"/>
        <dbReference type="ChEBI" id="CHEBI:456216"/>
    </reaction>
</comment>
<feature type="region of interest" description="Disordered" evidence="6">
    <location>
        <begin position="1"/>
        <end position="21"/>
    </location>
</feature>
<dbReference type="FunFam" id="3.30.420.40:FF:000188">
    <property type="entry name" value="Actin like 6B"/>
    <property type="match status" value="1"/>
</dbReference>
<dbReference type="RefSeq" id="XP_002683588.1">
    <property type="nucleotide sequence ID" value="XM_002683542.1"/>
</dbReference>